<organism evidence="1">
    <name type="scientific">Solanum chacoense</name>
    <name type="common">Chaco potato</name>
    <dbReference type="NCBI Taxonomy" id="4108"/>
    <lineage>
        <taxon>Eukaryota</taxon>
        <taxon>Viridiplantae</taxon>
        <taxon>Streptophyta</taxon>
        <taxon>Embryophyta</taxon>
        <taxon>Tracheophyta</taxon>
        <taxon>Spermatophyta</taxon>
        <taxon>Magnoliopsida</taxon>
        <taxon>eudicotyledons</taxon>
        <taxon>Gunneridae</taxon>
        <taxon>Pentapetalae</taxon>
        <taxon>asterids</taxon>
        <taxon>lamiids</taxon>
        <taxon>Solanales</taxon>
        <taxon>Solanaceae</taxon>
        <taxon>Solanoideae</taxon>
        <taxon>Solaneae</taxon>
        <taxon>Solanum</taxon>
    </lineage>
</organism>
<sequence>MSNSVIEKCCAKYWKSSLFFSFKQGNLFNPSSEAQYLRRCPSTTAWSFFSSLLPNPGLGPPLRFPPR</sequence>
<accession>A0A0V0GYF3</accession>
<name>A0A0V0GYF3_SOLCH</name>
<protein>
    <submittedName>
        <fullName evidence="1">Putative ovule protein</fullName>
    </submittedName>
</protein>
<dbReference type="AlphaFoldDB" id="A0A0V0GYF3"/>
<proteinExistence type="predicted"/>
<dbReference type="EMBL" id="GEDG01028473">
    <property type="protein sequence ID" value="JAP13156.1"/>
    <property type="molecule type" value="Transcribed_RNA"/>
</dbReference>
<reference evidence="1" key="1">
    <citation type="submission" date="2015-12" db="EMBL/GenBank/DDBJ databases">
        <title>Gene expression during late stages of embryo sac development: a critical building block for successful pollen-pistil interactions.</title>
        <authorList>
            <person name="Liu Y."/>
            <person name="Joly V."/>
            <person name="Sabar M."/>
            <person name="Matton D.P."/>
        </authorList>
    </citation>
    <scope>NUCLEOTIDE SEQUENCE</scope>
</reference>
<evidence type="ECO:0000313" key="1">
    <source>
        <dbReference type="EMBL" id="JAP13156.1"/>
    </source>
</evidence>